<evidence type="ECO:0000256" key="6">
    <source>
        <dbReference type="ARBA" id="ARBA00023136"/>
    </source>
</evidence>
<dbReference type="AlphaFoldDB" id="F5J384"/>
<gene>
    <name evidence="10" type="ORF">HMPREF9455_03801</name>
</gene>
<name>F5J384_9BACT</name>
<dbReference type="Gene3D" id="3.40.30.10">
    <property type="entry name" value="Glutaredoxin"/>
    <property type="match status" value="1"/>
</dbReference>
<evidence type="ECO:0000256" key="5">
    <source>
        <dbReference type="ARBA" id="ARBA00022989"/>
    </source>
</evidence>
<feature type="transmembrane region" description="Helical" evidence="7">
    <location>
        <begin position="488"/>
        <end position="507"/>
    </location>
</feature>
<keyword evidence="3 7" id="KW-0812">Transmembrane</keyword>
<evidence type="ECO:0000313" key="11">
    <source>
        <dbReference type="Proteomes" id="UP000004913"/>
    </source>
</evidence>
<comment type="caution">
    <text evidence="10">The sequence shown here is derived from an EMBL/GenBank/DDBJ whole genome shotgun (WGS) entry which is preliminary data.</text>
</comment>
<feature type="signal peptide" evidence="8">
    <location>
        <begin position="1"/>
        <end position="23"/>
    </location>
</feature>
<keyword evidence="5 7" id="KW-1133">Transmembrane helix</keyword>
<proteinExistence type="predicted"/>
<accession>F5J384</accession>
<feature type="transmembrane region" description="Helical" evidence="7">
    <location>
        <begin position="451"/>
        <end position="468"/>
    </location>
</feature>
<dbReference type="SUPFAM" id="SSF52833">
    <property type="entry name" value="Thioredoxin-like"/>
    <property type="match status" value="1"/>
</dbReference>
<dbReference type="GO" id="GO:0045454">
    <property type="term" value="P:cell redox homeostasis"/>
    <property type="evidence" value="ECO:0007669"/>
    <property type="project" value="TreeGrafter"/>
</dbReference>
<dbReference type="Pfam" id="PF11412">
    <property type="entry name" value="DsbD_N"/>
    <property type="match status" value="1"/>
</dbReference>
<evidence type="ECO:0000256" key="3">
    <source>
        <dbReference type="ARBA" id="ARBA00022692"/>
    </source>
</evidence>
<keyword evidence="8" id="KW-0732">Signal</keyword>
<evidence type="ECO:0000256" key="8">
    <source>
        <dbReference type="SAM" id="SignalP"/>
    </source>
</evidence>
<dbReference type="Pfam" id="PF02683">
    <property type="entry name" value="DsbD_TM"/>
    <property type="match status" value="1"/>
</dbReference>
<feature type="chain" id="PRO_5003329115" description="Thioredoxin domain-containing protein" evidence="8">
    <location>
        <begin position="24"/>
        <end position="678"/>
    </location>
</feature>
<reference evidence="10 11" key="1">
    <citation type="submission" date="2011-04" db="EMBL/GenBank/DDBJ databases">
        <title>The Genome Sequence of Dysgonomonas gadei ATCC BAA-286.</title>
        <authorList>
            <consortium name="The Broad Institute Genome Sequencing Platform"/>
            <person name="Earl A."/>
            <person name="Ward D."/>
            <person name="Feldgarden M."/>
            <person name="Gevers D."/>
            <person name="Pudlo N."/>
            <person name="Martens E."/>
            <person name="Allen-Vercoe E."/>
            <person name="Young S.K."/>
            <person name="Zeng Q."/>
            <person name="Gargeya S."/>
            <person name="Fitzgerald M."/>
            <person name="Haas B."/>
            <person name="Abouelleil A."/>
            <person name="Alvarado L."/>
            <person name="Arachchi H.M."/>
            <person name="Berlin A."/>
            <person name="Brown A."/>
            <person name="Chapman S.B."/>
            <person name="Chen Z."/>
            <person name="Dunbar C."/>
            <person name="Freedman E."/>
            <person name="Gearin G."/>
            <person name="Gellesch M."/>
            <person name="Goldberg J."/>
            <person name="Griggs A."/>
            <person name="Gujja S."/>
            <person name="Heiman D."/>
            <person name="Howarth C."/>
            <person name="Larson L."/>
            <person name="Lui A."/>
            <person name="MacDonald P.J.P."/>
            <person name="Mehta T."/>
            <person name="Montmayeur A."/>
            <person name="Murphy C."/>
            <person name="Neiman D."/>
            <person name="Pearson M."/>
            <person name="Priest M."/>
            <person name="Roberts A."/>
            <person name="Saif S."/>
            <person name="Shea T."/>
            <person name="Shenoy N."/>
            <person name="Sisk P."/>
            <person name="Stolte C."/>
            <person name="Sykes S."/>
            <person name="Yandava C."/>
            <person name="Wortman J."/>
            <person name="Nusbaum C."/>
            <person name="Birren B."/>
        </authorList>
    </citation>
    <scope>NUCLEOTIDE SEQUENCE [LARGE SCALE GENOMIC DNA]</scope>
    <source>
        <strain evidence="10 11">ATCC BAA-286</strain>
    </source>
</reference>
<keyword evidence="6 7" id="KW-0472">Membrane</keyword>
<evidence type="ECO:0000256" key="7">
    <source>
        <dbReference type="SAM" id="Phobius"/>
    </source>
</evidence>
<dbReference type="RefSeq" id="WP_006801332.1">
    <property type="nucleotide sequence ID" value="NZ_GL891991.1"/>
</dbReference>
<evidence type="ECO:0000313" key="10">
    <source>
        <dbReference type="EMBL" id="EGJ99928.1"/>
    </source>
</evidence>
<dbReference type="PANTHER" id="PTHR32234">
    <property type="entry name" value="THIOL:DISULFIDE INTERCHANGE PROTEIN DSBD"/>
    <property type="match status" value="1"/>
</dbReference>
<feature type="transmembrane region" description="Helical" evidence="7">
    <location>
        <begin position="422"/>
        <end position="445"/>
    </location>
</feature>
<dbReference type="GO" id="GO:0017004">
    <property type="term" value="P:cytochrome complex assembly"/>
    <property type="evidence" value="ECO:0007669"/>
    <property type="project" value="UniProtKB-KW"/>
</dbReference>
<evidence type="ECO:0000256" key="1">
    <source>
        <dbReference type="ARBA" id="ARBA00004651"/>
    </source>
</evidence>
<evidence type="ECO:0000259" key="9">
    <source>
        <dbReference type="PROSITE" id="PS51352"/>
    </source>
</evidence>
<dbReference type="STRING" id="742766.HMPREF9455_03801"/>
<dbReference type="Pfam" id="PF13899">
    <property type="entry name" value="Thioredoxin_7"/>
    <property type="match status" value="1"/>
</dbReference>
<comment type="subcellular location">
    <subcellularLocation>
        <location evidence="1">Cell membrane</location>
        <topology evidence="1">Multi-pass membrane protein</topology>
    </subcellularLocation>
</comment>
<feature type="transmembrane region" description="Helical" evidence="7">
    <location>
        <begin position="378"/>
        <end position="402"/>
    </location>
</feature>
<dbReference type="InterPro" id="IPR013766">
    <property type="entry name" value="Thioredoxin_domain"/>
</dbReference>
<evidence type="ECO:0000256" key="2">
    <source>
        <dbReference type="ARBA" id="ARBA00022475"/>
    </source>
</evidence>
<organism evidence="10 11">
    <name type="scientific">Dysgonomonas gadei ATCC BAA-286</name>
    <dbReference type="NCBI Taxonomy" id="742766"/>
    <lineage>
        <taxon>Bacteria</taxon>
        <taxon>Pseudomonadati</taxon>
        <taxon>Bacteroidota</taxon>
        <taxon>Bacteroidia</taxon>
        <taxon>Bacteroidales</taxon>
        <taxon>Dysgonomonadaceae</taxon>
        <taxon>Dysgonomonas</taxon>
    </lineage>
</organism>
<feature type="transmembrane region" description="Helical" evidence="7">
    <location>
        <begin position="300"/>
        <end position="325"/>
    </location>
</feature>
<dbReference type="PROSITE" id="PS51352">
    <property type="entry name" value="THIOREDOXIN_2"/>
    <property type="match status" value="1"/>
</dbReference>
<keyword evidence="2" id="KW-1003">Cell membrane</keyword>
<dbReference type="HOGENOM" id="CLU_015841_0_0_10"/>
<feature type="domain" description="Thioredoxin" evidence="9">
    <location>
        <begin position="503"/>
        <end position="668"/>
    </location>
</feature>
<feature type="transmembrane region" description="Helical" evidence="7">
    <location>
        <begin position="220"/>
        <end position="245"/>
    </location>
</feature>
<dbReference type="PANTHER" id="PTHR32234:SF0">
    <property type="entry name" value="THIOL:DISULFIDE INTERCHANGE PROTEIN DSBD"/>
    <property type="match status" value="1"/>
</dbReference>
<dbReference type="InterPro" id="IPR003834">
    <property type="entry name" value="Cyt_c_assmbl_TM_dom"/>
</dbReference>
<protein>
    <recommendedName>
        <fullName evidence="9">Thioredoxin domain-containing protein</fullName>
    </recommendedName>
</protein>
<dbReference type="EMBL" id="ADLV01000049">
    <property type="protein sequence ID" value="EGJ99928.1"/>
    <property type="molecule type" value="Genomic_DNA"/>
</dbReference>
<feature type="transmembrane region" description="Helical" evidence="7">
    <location>
        <begin position="346"/>
        <end position="372"/>
    </location>
</feature>
<dbReference type="InterPro" id="IPR028250">
    <property type="entry name" value="DsbDN"/>
</dbReference>
<feature type="transmembrane region" description="Helical" evidence="7">
    <location>
        <begin position="266"/>
        <end position="288"/>
    </location>
</feature>
<sequence>MLFMKKTLLFLILSVISTIGIYAQDPATWTVKLVDKGNGEVELTANFKIDPTWHLYDIHIPEGGPMPTSLAIDNIKGATKVGEFKAVNSKLKKSYDEIFQMEIGYYETQATFVQRLKVTDKVAFVLEGDLRSQVCSEVDGQCIPIKIDLSFKSKDLPATLVSASGTSADSAEEAVSVDTATADTLSQVSTTPTSSSDLWKPVIEEVKAYGAAGDTSDQSLFWIFLGGFGGGLVALLTPCVWPMIPMTVSFFLKRNKKNKGKAIKDAMTYGLGIIIIYVALGLLITAIFGASALNDLATSAIFNLIFFALLVVFAISFFGAFELVLPSSWTNKMDQKADSTTGIISIFFMAFTLALVSFSCTGPIIGTLLVQAAGSGSIVAPAIGMSGFALALAIPFSLFAIFPSWLESMPKSGGWLNSVKVVLGFLELALALKFFSVADLAYGWGILDREVFLVLWIAIFALLGIYLLGKLKLPHDSDLKHVSVPRLFLAIISFAFAIYMIPGLWGAPLKSISAFSPPLFTQDFNLYKGEVHAKFDDYEAGMDYARKNNKPVMIDFSGYGCVNCRKMEASVWTDARVKDILEKDYVLITLMVDDKKKLPEVIEVEENGKTTKLKTIGDKWSYLQRHKFGTNSQPYYVLLDHAGKPIGPSYAYNEDIPEYIKFLNTGLDNFKKIKEEAK</sequence>
<dbReference type="InterPro" id="IPR036249">
    <property type="entry name" value="Thioredoxin-like_sf"/>
</dbReference>
<keyword evidence="4" id="KW-0201">Cytochrome c-type biogenesis</keyword>
<keyword evidence="11" id="KW-1185">Reference proteome</keyword>
<dbReference type="Proteomes" id="UP000004913">
    <property type="component" value="Unassembled WGS sequence"/>
</dbReference>
<dbReference type="eggNOG" id="COG4232">
    <property type="taxonomic scope" value="Bacteria"/>
</dbReference>
<dbReference type="GO" id="GO:0005886">
    <property type="term" value="C:plasma membrane"/>
    <property type="evidence" value="ECO:0007669"/>
    <property type="project" value="UniProtKB-SubCell"/>
</dbReference>
<evidence type="ECO:0000256" key="4">
    <source>
        <dbReference type="ARBA" id="ARBA00022748"/>
    </source>
</evidence>
<dbReference type="GO" id="GO:0015035">
    <property type="term" value="F:protein-disulfide reductase activity"/>
    <property type="evidence" value="ECO:0007669"/>
    <property type="project" value="TreeGrafter"/>
</dbReference>